<dbReference type="PROSITE" id="PS00108">
    <property type="entry name" value="PROTEIN_KINASE_ST"/>
    <property type="match status" value="1"/>
</dbReference>
<dbReference type="PANTHER" id="PTHR24345">
    <property type="entry name" value="SERINE/THREONINE-PROTEIN KINASE PLK"/>
    <property type="match status" value="1"/>
</dbReference>
<dbReference type="CDD" id="cd13118">
    <property type="entry name" value="POLO_box_1"/>
    <property type="match status" value="1"/>
</dbReference>
<dbReference type="PROSITE" id="PS50011">
    <property type="entry name" value="PROTEIN_KINASE_DOM"/>
    <property type="match status" value="1"/>
</dbReference>
<evidence type="ECO:0000256" key="1">
    <source>
        <dbReference type="ARBA" id="ARBA00011245"/>
    </source>
</evidence>
<comment type="similarity">
    <text evidence="9">Belongs to the protein kinase superfamily. Ser/Thr protein kinase family. CDC5/Polo subfamily.</text>
</comment>
<feature type="compositionally biased region" description="Low complexity" evidence="10">
    <location>
        <begin position="33"/>
        <end position="52"/>
    </location>
</feature>
<sequence length="739" mass="82583">MSRALLPPPPPSGAPSTSGDHHYRPPHHHHHQQQQYNSTQSTAACSPSATATLRGNSSHTVTTDVEILEDKKGRRNGGVPVYYEKGRFLGKGGFAKVYEYTEQKTGQRVAIKAVQKASLTKEKAKAKLQSEIAIHRSLKHPRIVRYLSHFEDSNCVYIVMELCAHATLNEIHKRQKRFTEQEARHYIWQLCDGVRYLHQNRVIHRDLKLGNLFLKDSTDLKIGDLGLAAKLDYDDDRRTTVCGTPNYIAPEILEGAHHKYKGHSYEVDIWSIGVILYTMLCGRPPFEDQDVKATYRRIRHCQYKFPDSVSISNEAKCLIQSMLQIEPNQHTLWHDQCKSGNVLIEGALTLGIFSMSNTIHWDPALRRTPQSVATLGVASSPGTSSRRIPSHMRQGSTTASGRRHPIPSAGDRLTPVVSPGSDKDNVTSPPTTGSKMKDGLLRQASPLLRTRNVQDNHPTNISTPQASYSSADGTSSVSGHVIRGPTGRVLGRENGPLPAVWITKWCDFTSKYGIGFLLSSGNMGVYFNDSTQMITLEPPTDTPLTSTRVEYRYRSSSSNTERMEVLPMDGQGSQVESENRPEKGQGSTRDVKKKLTLMKQFRVFLLQDDTKREGVRFGHSRIDLEGRSSTDHPEASHEVVGIRKFLDTKHGILFTLTDKIVQVCFYDGSELVLSPKTGSAVYVCRKTGRRYTFSLSRLPELNNLGSRDQTAHDVAKRVKFTREILSHSHSSHGSVTQSR</sequence>
<dbReference type="FunFam" id="3.30.200.20:FF:000091">
    <property type="entry name" value="Serine/threonine-protein kinase PLK"/>
    <property type="match status" value="1"/>
</dbReference>
<dbReference type="PANTHER" id="PTHR24345:SF0">
    <property type="entry name" value="CELL CYCLE SERINE_THREONINE-PROTEIN KINASE CDC5_MSD2"/>
    <property type="match status" value="1"/>
</dbReference>
<dbReference type="InterPro" id="IPR036947">
    <property type="entry name" value="POLO_box_dom_sf"/>
</dbReference>
<evidence type="ECO:0000256" key="5">
    <source>
        <dbReference type="ARBA" id="ARBA00022741"/>
    </source>
</evidence>
<dbReference type="RefSeq" id="XP_002788636.1">
    <property type="nucleotide sequence ID" value="XM_002788590.1"/>
</dbReference>
<feature type="compositionally biased region" description="Pro residues" evidence="10">
    <location>
        <begin position="1"/>
        <end position="13"/>
    </location>
</feature>
<feature type="domain" description="Protein kinase" evidence="11">
    <location>
        <begin position="83"/>
        <end position="344"/>
    </location>
</feature>
<dbReference type="InParanoid" id="C5K510"/>
<accession>C5K510</accession>
<dbReference type="GO" id="GO:0005634">
    <property type="term" value="C:nucleus"/>
    <property type="evidence" value="ECO:0007669"/>
    <property type="project" value="TreeGrafter"/>
</dbReference>
<comment type="subunit">
    <text evidence="1">Monomer.</text>
</comment>
<dbReference type="PROSITE" id="PS50078">
    <property type="entry name" value="POLO_BOX"/>
    <property type="match status" value="2"/>
</dbReference>
<evidence type="ECO:0000256" key="10">
    <source>
        <dbReference type="SAM" id="MobiDB-lite"/>
    </source>
</evidence>
<feature type="compositionally biased region" description="Polar residues" evidence="10">
    <location>
        <begin position="451"/>
        <end position="478"/>
    </location>
</feature>
<feature type="region of interest" description="Disordered" evidence="10">
    <location>
        <begin position="373"/>
        <end position="479"/>
    </location>
</feature>
<dbReference type="FunFam" id="1.10.510.10:FF:000571">
    <property type="entry name" value="Maternal embryonic leucine zipper kinase"/>
    <property type="match status" value="1"/>
</dbReference>
<protein>
    <recommendedName>
        <fullName evidence="9">Serine/threonine-protein kinase PLK</fullName>
        <ecNumber evidence="9">2.7.11.21</ecNumber>
    </recommendedName>
    <alternativeName>
        <fullName evidence="9">Polo-like kinase</fullName>
    </alternativeName>
</protein>
<dbReference type="Gene3D" id="1.10.510.10">
    <property type="entry name" value="Transferase(Phosphotransferase) domain 1"/>
    <property type="match status" value="1"/>
</dbReference>
<feature type="domain" description="POLO box" evidence="12">
    <location>
        <begin position="641"/>
        <end position="720"/>
    </location>
</feature>
<keyword evidence="3 9" id="KW-0808">Transferase</keyword>
<name>C5K510_PERM5</name>
<dbReference type="AlphaFoldDB" id="C5K510"/>
<dbReference type="GO" id="GO:0005524">
    <property type="term" value="F:ATP binding"/>
    <property type="evidence" value="ECO:0007669"/>
    <property type="project" value="UniProtKB-UniRule"/>
</dbReference>
<feature type="domain" description="POLO box" evidence="12">
    <location>
        <begin position="501"/>
        <end position="607"/>
    </location>
</feature>
<dbReference type="OMA" id="FEECVTA"/>
<dbReference type="Pfam" id="PF00069">
    <property type="entry name" value="Pkinase"/>
    <property type="match status" value="1"/>
</dbReference>
<keyword evidence="7 8" id="KW-0067">ATP-binding</keyword>
<comment type="catalytic activity">
    <reaction evidence="9">
        <text>L-threonyl-[protein] + ATP = O-phospho-L-threonyl-[protein] + ADP + H(+)</text>
        <dbReference type="Rhea" id="RHEA:46608"/>
        <dbReference type="Rhea" id="RHEA-COMP:11060"/>
        <dbReference type="Rhea" id="RHEA-COMP:11605"/>
        <dbReference type="ChEBI" id="CHEBI:15378"/>
        <dbReference type="ChEBI" id="CHEBI:30013"/>
        <dbReference type="ChEBI" id="CHEBI:30616"/>
        <dbReference type="ChEBI" id="CHEBI:61977"/>
        <dbReference type="ChEBI" id="CHEBI:456216"/>
        <dbReference type="EC" id="2.7.11.21"/>
    </reaction>
</comment>
<dbReference type="InterPro" id="IPR017441">
    <property type="entry name" value="Protein_kinase_ATP_BS"/>
</dbReference>
<dbReference type="SMART" id="SM00220">
    <property type="entry name" value="S_TKc"/>
    <property type="match status" value="1"/>
</dbReference>
<dbReference type="CDD" id="cd13117">
    <property type="entry name" value="POLO_box_2"/>
    <property type="match status" value="1"/>
</dbReference>
<dbReference type="InterPro" id="IPR011009">
    <property type="entry name" value="Kinase-like_dom_sf"/>
</dbReference>
<dbReference type="Gene3D" id="3.30.200.20">
    <property type="entry name" value="Phosphorylase Kinase, domain 1"/>
    <property type="match status" value="1"/>
</dbReference>
<feature type="region of interest" description="Disordered" evidence="10">
    <location>
        <begin position="553"/>
        <end position="590"/>
    </location>
</feature>
<feature type="region of interest" description="Disordered" evidence="10">
    <location>
        <begin position="1"/>
        <end position="61"/>
    </location>
</feature>
<evidence type="ECO:0000313" key="14">
    <source>
        <dbReference type="Proteomes" id="UP000007800"/>
    </source>
</evidence>
<dbReference type="SUPFAM" id="SSF56112">
    <property type="entry name" value="Protein kinase-like (PK-like)"/>
    <property type="match status" value="1"/>
</dbReference>
<dbReference type="EMBL" id="GG670562">
    <property type="protein sequence ID" value="EER20432.1"/>
    <property type="molecule type" value="Genomic_DNA"/>
</dbReference>
<dbReference type="InterPro" id="IPR008271">
    <property type="entry name" value="Ser/Thr_kinase_AS"/>
</dbReference>
<dbReference type="InterPro" id="IPR033701">
    <property type="entry name" value="POLO_box_1"/>
</dbReference>
<proteinExistence type="inferred from homology"/>
<dbReference type="SUPFAM" id="SSF82615">
    <property type="entry name" value="Polo-box domain"/>
    <property type="match status" value="2"/>
</dbReference>
<keyword evidence="2 9" id="KW-0723">Serine/threonine-protein kinase</keyword>
<evidence type="ECO:0000256" key="4">
    <source>
        <dbReference type="ARBA" id="ARBA00022737"/>
    </source>
</evidence>
<keyword evidence="4" id="KW-0677">Repeat</keyword>
<dbReference type="Pfam" id="PF00659">
    <property type="entry name" value="POLO_box"/>
    <property type="match status" value="2"/>
</dbReference>
<evidence type="ECO:0000313" key="13">
    <source>
        <dbReference type="EMBL" id="EER20432.1"/>
    </source>
</evidence>
<dbReference type="EC" id="2.7.11.21" evidence="9"/>
<dbReference type="InterPro" id="IPR033695">
    <property type="entry name" value="POLO_box_2"/>
</dbReference>
<dbReference type="InterPro" id="IPR000959">
    <property type="entry name" value="POLO_box_dom"/>
</dbReference>
<feature type="compositionally biased region" description="Polar residues" evidence="10">
    <location>
        <begin position="380"/>
        <end position="400"/>
    </location>
</feature>
<evidence type="ECO:0000256" key="3">
    <source>
        <dbReference type="ARBA" id="ARBA00022679"/>
    </source>
</evidence>
<dbReference type="Proteomes" id="UP000007800">
    <property type="component" value="Unassembled WGS sequence"/>
</dbReference>
<dbReference type="GeneID" id="9053983"/>
<dbReference type="GO" id="GO:0004674">
    <property type="term" value="F:protein serine/threonine kinase activity"/>
    <property type="evidence" value="ECO:0007669"/>
    <property type="project" value="UniProtKB-KW"/>
</dbReference>
<dbReference type="InterPro" id="IPR000719">
    <property type="entry name" value="Prot_kinase_dom"/>
</dbReference>
<evidence type="ECO:0000256" key="9">
    <source>
        <dbReference type="RuleBase" id="RU361162"/>
    </source>
</evidence>
<evidence type="ECO:0000259" key="11">
    <source>
        <dbReference type="PROSITE" id="PS50011"/>
    </source>
</evidence>
<evidence type="ECO:0000256" key="7">
    <source>
        <dbReference type="ARBA" id="ARBA00022840"/>
    </source>
</evidence>
<reference evidence="13 14" key="1">
    <citation type="submission" date="2008-07" db="EMBL/GenBank/DDBJ databases">
        <authorList>
            <person name="El-Sayed N."/>
            <person name="Caler E."/>
            <person name="Inman J."/>
            <person name="Amedeo P."/>
            <person name="Hass B."/>
            <person name="Wortman J."/>
        </authorList>
    </citation>
    <scope>NUCLEOTIDE SEQUENCE [LARGE SCALE GENOMIC DNA]</scope>
    <source>
        <strain evidence="14">ATCC 50983 / TXsc</strain>
    </source>
</reference>
<keyword evidence="14" id="KW-1185">Reference proteome</keyword>
<evidence type="ECO:0000256" key="8">
    <source>
        <dbReference type="PROSITE-ProRule" id="PRU10141"/>
    </source>
</evidence>
<evidence type="ECO:0000259" key="12">
    <source>
        <dbReference type="PROSITE" id="PS50078"/>
    </source>
</evidence>
<evidence type="ECO:0000256" key="2">
    <source>
        <dbReference type="ARBA" id="ARBA00022527"/>
    </source>
</evidence>
<dbReference type="Gene3D" id="3.30.1120.30">
    <property type="entry name" value="POLO box domain"/>
    <property type="match status" value="2"/>
</dbReference>
<dbReference type="PROSITE" id="PS00107">
    <property type="entry name" value="PROTEIN_KINASE_ATP"/>
    <property type="match status" value="1"/>
</dbReference>
<keyword evidence="5 8" id="KW-0547">Nucleotide-binding</keyword>
<keyword evidence="6 9" id="KW-0418">Kinase</keyword>
<organism evidence="14">
    <name type="scientific">Perkinsus marinus (strain ATCC 50983 / TXsc)</name>
    <dbReference type="NCBI Taxonomy" id="423536"/>
    <lineage>
        <taxon>Eukaryota</taxon>
        <taxon>Sar</taxon>
        <taxon>Alveolata</taxon>
        <taxon>Perkinsozoa</taxon>
        <taxon>Perkinsea</taxon>
        <taxon>Perkinsida</taxon>
        <taxon>Perkinsidae</taxon>
        <taxon>Perkinsus</taxon>
    </lineage>
</organism>
<gene>
    <name evidence="13" type="ORF">Pmar_PMAR010171</name>
</gene>
<evidence type="ECO:0000256" key="6">
    <source>
        <dbReference type="ARBA" id="ARBA00022777"/>
    </source>
</evidence>
<dbReference type="CDD" id="cd14099">
    <property type="entry name" value="STKc_PLK"/>
    <property type="match status" value="1"/>
</dbReference>
<dbReference type="OrthoDB" id="408964at2759"/>
<feature type="binding site" evidence="8">
    <location>
        <position position="112"/>
    </location>
    <ligand>
        <name>ATP</name>
        <dbReference type="ChEBI" id="CHEBI:30616"/>
    </ligand>
</feature>